<evidence type="ECO:0000313" key="3">
    <source>
        <dbReference type="EMBL" id="MET4682421.1"/>
    </source>
</evidence>
<comment type="similarity">
    <text evidence="1">Belongs to the AHA1 family.</text>
</comment>
<dbReference type="SUPFAM" id="SSF55961">
    <property type="entry name" value="Bet v1-like"/>
    <property type="match status" value="1"/>
</dbReference>
<evidence type="ECO:0000259" key="2">
    <source>
        <dbReference type="Pfam" id="PF08327"/>
    </source>
</evidence>
<comment type="caution">
    <text evidence="3">The sequence shown here is derived from an EMBL/GenBank/DDBJ whole genome shotgun (WGS) entry which is preliminary data.</text>
</comment>
<feature type="domain" description="Activator of Hsp90 ATPase homologue 1/2-like C-terminal" evidence="2">
    <location>
        <begin position="20"/>
        <end position="113"/>
    </location>
</feature>
<dbReference type="InterPro" id="IPR013538">
    <property type="entry name" value="ASHA1/2-like_C"/>
</dbReference>
<dbReference type="Gene3D" id="3.30.530.20">
    <property type="match status" value="1"/>
</dbReference>
<evidence type="ECO:0000313" key="4">
    <source>
        <dbReference type="Proteomes" id="UP001549313"/>
    </source>
</evidence>
<reference evidence="3 4" key="1">
    <citation type="submission" date="2024-06" db="EMBL/GenBank/DDBJ databases">
        <title>Sorghum-associated microbial communities from plants grown in Nebraska, USA.</title>
        <authorList>
            <person name="Schachtman D."/>
        </authorList>
    </citation>
    <scope>NUCLEOTIDE SEQUENCE [LARGE SCALE GENOMIC DNA]</scope>
    <source>
        <strain evidence="3 4">2814</strain>
    </source>
</reference>
<dbReference type="CDD" id="cd08901">
    <property type="entry name" value="SRPBCC_CalC_Aha1-like_8"/>
    <property type="match status" value="1"/>
</dbReference>
<evidence type="ECO:0000256" key="1">
    <source>
        <dbReference type="ARBA" id="ARBA00006817"/>
    </source>
</evidence>
<protein>
    <submittedName>
        <fullName evidence="3">Uncharacterized protein YndB with AHSA1/START domain</fullName>
    </submittedName>
</protein>
<organism evidence="3 4">
    <name type="scientific">Brevundimonas faecalis</name>
    <dbReference type="NCBI Taxonomy" id="947378"/>
    <lineage>
        <taxon>Bacteria</taxon>
        <taxon>Pseudomonadati</taxon>
        <taxon>Pseudomonadota</taxon>
        <taxon>Alphaproteobacteria</taxon>
        <taxon>Caulobacterales</taxon>
        <taxon>Caulobacteraceae</taxon>
        <taxon>Brevundimonas</taxon>
    </lineage>
</organism>
<keyword evidence="4" id="KW-1185">Reference proteome</keyword>
<dbReference type="Proteomes" id="UP001549313">
    <property type="component" value="Unassembled WGS sequence"/>
</dbReference>
<dbReference type="Pfam" id="PF08327">
    <property type="entry name" value="AHSA1"/>
    <property type="match status" value="1"/>
</dbReference>
<dbReference type="InterPro" id="IPR023393">
    <property type="entry name" value="START-like_dom_sf"/>
</dbReference>
<sequence length="161" mass="17561">MTAPAASAPIASAGMLIRRPVAEVFAAFVDPAITARFWFTGGSAPLTPGAEVRWDWAMYGVSTDVKVKAIEPERRILIDWDTATRPTEIEWRFEPRGDATWVTVENRGFPATGEGVAAALDSTGGFALVMAGAKIWLEHGVEPGFVLDRFPDSRAPDWKDR</sequence>
<proteinExistence type="inferred from homology"/>
<dbReference type="EMBL" id="JBEPTF010000001">
    <property type="protein sequence ID" value="MET4682421.1"/>
    <property type="molecule type" value="Genomic_DNA"/>
</dbReference>
<accession>A0ABV2R770</accession>
<name>A0ABV2R770_9CAUL</name>
<gene>
    <name evidence="3" type="ORF">ABIE19_000330</name>
</gene>
<dbReference type="RefSeq" id="WP_354087370.1">
    <property type="nucleotide sequence ID" value="NZ_JBEPTF010000001.1"/>
</dbReference>